<evidence type="ECO:0000313" key="2">
    <source>
        <dbReference type="EMBL" id="QNM08484.1"/>
    </source>
</evidence>
<proteinExistence type="predicted"/>
<dbReference type="Gene3D" id="3.30.1340.10">
    <property type="entry name" value="HPr-like"/>
    <property type="match status" value="1"/>
</dbReference>
<sequence>MSETKMKVRFHDAEEVEEFVDAASRCDFDIDIFYNRVIIDAKSILGILSMDLSQALTVQCYGTNPDFNRTLKRFSAMEA</sequence>
<protein>
    <submittedName>
        <fullName evidence="2">HPr family phosphocarrier protein</fullName>
    </submittedName>
</protein>
<dbReference type="KEGG" id="whj:H9Q79_16725"/>
<keyword evidence="3" id="KW-1185">Reference proteome</keyword>
<dbReference type="Proteomes" id="UP000515860">
    <property type="component" value="Chromosome"/>
</dbReference>
<dbReference type="EMBL" id="CP060635">
    <property type="protein sequence ID" value="QNM08484.1"/>
    <property type="molecule type" value="Genomic_DNA"/>
</dbReference>
<organism evidence="2 3">
    <name type="scientific">Wansuia hejianensis</name>
    <dbReference type="NCBI Taxonomy" id="2763667"/>
    <lineage>
        <taxon>Bacteria</taxon>
        <taxon>Bacillati</taxon>
        <taxon>Bacillota</taxon>
        <taxon>Clostridia</taxon>
        <taxon>Lachnospirales</taxon>
        <taxon>Lachnospiraceae</taxon>
        <taxon>Wansuia</taxon>
    </lineage>
</organism>
<accession>A0A7G9GCF2</accession>
<reference evidence="2 3" key="1">
    <citation type="submission" date="2020-08" db="EMBL/GenBank/DDBJ databases">
        <authorList>
            <person name="Liu C."/>
            <person name="Sun Q."/>
        </authorList>
    </citation>
    <scope>NUCLEOTIDE SEQUENCE [LARGE SCALE GENOMIC DNA]</scope>
    <source>
        <strain evidence="2 3">NSJ-29</strain>
    </source>
</reference>
<evidence type="ECO:0000313" key="3">
    <source>
        <dbReference type="Proteomes" id="UP000515860"/>
    </source>
</evidence>
<feature type="domain" description="HPr" evidence="1">
    <location>
        <begin position="17"/>
        <end position="74"/>
    </location>
</feature>
<gene>
    <name evidence="2" type="ORF">H9Q79_16725</name>
</gene>
<name>A0A7G9GCF2_9FIRM</name>
<dbReference type="RefSeq" id="WP_118646305.1">
    <property type="nucleotide sequence ID" value="NZ_CP060635.1"/>
</dbReference>
<dbReference type="InterPro" id="IPR035895">
    <property type="entry name" value="HPr-like_sf"/>
</dbReference>
<dbReference type="Pfam" id="PF00381">
    <property type="entry name" value="PTS-HPr"/>
    <property type="match status" value="1"/>
</dbReference>
<dbReference type="SUPFAM" id="SSF55594">
    <property type="entry name" value="HPr-like"/>
    <property type="match status" value="1"/>
</dbReference>
<dbReference type="AlphaFoldDB" id="A0A7G9GCF2"/>
<dbReference type="InterPro" id="IPR000032">
    <property type="entry name" value="HPr-like"/>
</dbReference>
<evidence type="ECO:0000259" key="1">
    <source>
        <dbReference type="Pfam" id="PF00381"/>
    </source>
</evidence>